<evidence type="ECO:0000259" key="1">
    <source>
        <dbReference type="Pfam" id="PF00339"/>
    </source>
</evidence>
<dbReference type="SUPFAM" id="SSF81296">
    <property type="entry name" value="E set domains"/>
    <property type="match status" value="1"/>
</dbReference>
<dbReference type="AlphaFoldDB" id="A0A9P5Y5H9"/>
<feature type="domain" description="Arrestin-like N-terminal" evidence="1">
    <location>
        <begin position="30"/>
        <end position="161"/>
    </location>
</feature>
<name>A0A9P5Y5H9_9AGAR</name>
<comment type="caution">
    <text evidence="2">The sequence shown here is derived from an EMBL/GenBank/DDBJ whole genome shotgun (WGS) entry which is preliminary data.</text>
</comment>
<dbReference type="EMBL" id="MU150276">
    <property type="protein sequence ID" value="KAF9461996.1"/>
    <property type="molecule type" value="Genomic_DNA"/>
</dbReference>
<feature type="non-terminal residue" evidence="2">
    <location>
        <position position="396"/>
    </location>
</feature>
<accession>A0A9P5Y5H9</accession>
<dbReference type="InterPro" id="IPR011021">
    <property type="entry name" value="Arrestin-like_N"/>
</dbReference>
<feature type="non-terminal residue" evidence="2">
    <location>
        <position position="1"/>
    </location>
</feature>
<dbReference type="Gene3D" id="2.60.40.640">
    <property type="match status" value="1"/>
</dbReference>
<dbReference type="OrthoDB" id="3262423at2759"/>
<dbReference type="InterPro" id="IPR014756">
    <property type="entry name" value="Ig_E-set"/>
</dbReference>
<gene>
    <name evidence="2" type="ORF">BDZ94DRAFT_1126652</name>
</gene>
<evidence type="ECO:0000313" key="2">
    <source>
        <dbReference type="EMBL" id="KAF9461996.1"/>
    </source>
</evidence>
<proteinExistence type="predicted"/>
<reference evidence="2" key="1">
    <citation type="submission" date="2020-11" db="EMBL/GenBank/DDBJ databases">
        <authorList>
            <consortium name="DOE Joint Genome Institute"/>
            <person name="Ahrendt S."/>
            <person name="Riley R."/>
            <person name="Andreopoulos W."/>
            <person name="Labutti K."/>
            <person name="Pangilinan J."/>
            <person name="Ruiz-Duenas F.J."/>
            <person name="Barrasa J.M."/>
            <person name="Sanchez-Garcia M."/>
            <person name="Camarero S."/>
            <person name="Miyauchi S."/>
            <person name="Serrano A."/>
            <person name="Linde D."/>
            <person name="Babiker R."/>
            <person name="Drula E."/>
            <person name="Ayuso-Fernandez I."/>
            <person name="Pacheco R."/>
            <person name="Padilla G."/>
            <person name="Ferreira P."/>
            <person name="Barriuso J."/>
            <person name="Kellner H."/>
            <person name="Castanera R."/>
            <person name="Alfaro M."/>
            <person name="Ramirez L."/>
            <person name="Pisabarro A.G."/>
            <person name="Kuo A."/>
            <person name="Tritt A."/>
            <person name="Lipzen A."/>
            <person name="He G."/>
            <person name="Yan M."/>
            <person name="Ng V."/>
            <person name="Cullen D."/>
            <person name="Martin F."/>
            <person name="Rosso M.-N."/>
            <person name="Henrissat B."/>
            <person name="Hibbett D."/>
            <person name="Martinez A.T."/>
            <person name="Grigoriev I.V."/>
        </authorList>
    </citation>
    <scope>NUCLEOTIDE SEQUENCE</scope>
    <source>
        <strain evidence="2">CBS 247.69</strain>
    </source>
</reference>
<keyword evidence="3" id="KW-1185">Reference proteome</keyword>
<sequence>EHDFYLKNGKKAWASLNVLSSAPSTTNAPKFYSGDDIAGSLSLDLESNQYIQAIKLTILGRIITSHNEDGSFTFLDESAILWSKAMGDPRVTVEQTGDKKFDGRLIGQYSWPFSFKFPTQATLSSGGFAAPHHVFKMPQSFREKETSATIQYDLVLHISRGKLRADQRIQTPIIYVPKIVPDPPSIPRQLAYRDNSPLPGPGSDPDGWFSLPSTIIYGEIYERHGIPVEYNLSLARPLCYTRGTVIPCSLTIRCVDTQVLDLLSSPRAINARLQRRIKYFQSNVRQAAKRRSSTTGAIQHDVEETKITTAKWWSPPKDSLLDGDERRVEGELHLPRDLQPSSDFAHFIVEVSYSVDLVKFNCPVFVQAEPREILASQIVTIATFPTPGPMPRAYTA</sequence>
<dbReference type="Proteomes" id="UP000807353">
    <property type="component" value="Unassembled WGS sequence"/>
</dbReference>
<evidence type="ECO:0000313" key="3">
    <source>
        <dbReference type="Proteomes" id="UP000807353"/>
    </source>
</evidence>
<dbReference type="InterPro" id="IPR014752">
    <property type="entry name" value="Arrestin-like_C"/>
</dbReference>
<dbReference type="Pfam" id="PF00339">
    <property type="entry name" value="Arrestin_N"/>
    <property type="match status" value="1"/>
</dbReference>
<protein>
    <recommendedName>
        <fullName evidence="1">Arrestin-like N-terminal domain-containing protein</fullName>
    </recommendedName>
</protein>
<organism evidence="2 3">
    <name type="scientific">Collybia nuda</name>
    <dbReference type="NCBI Taxonomy" id="64659"/>
    <lineage>
        <taxon>Eukaryota</taxon>
        <taxon>Fungi</taxon>
        <taxon>Dikarya</taxon>
        <taxon>Basidiomycota</taxon>
        <taxon>Agaricomycotina</taxon>
        <taxon>Agaricomycetes</taxon>
        <taxon>Agaricomycetidae</taxon>
        <taxon>Agaricales</taxon>
        <taxon>Tricholomatineae</taxon>
        <taxon>Clitocybaceae</taxon>
        <taxon>Collybia</taxon>
    </lineage>
</organism>